<keyword evidence="2" id="KW-1185">Reference proteome</keyword>
<evidence type="ECO:0000313" key="1">
    <source>
        <dbReference type="EMBL" id="KTD72463.1"/>
    </source>
</evidence>
<dbReference type="EMBL" id="LNZA01000001">
    <property type="protein sequence ID" value="KTD72463.1"/>
    <property type="molecule type" value="Genomic_DNA"/>
</dbReference>
<comment type="caution">
    <text evidence="1">The sequence shown here is derived from an EMBL/GenBank/DDBJ whole genome shotgun (WGS) entry which is preliminary data.</text>
</comment>
<dbReference type="InterPro" id="IPR006748">
    <property type="entry name" value="NH2Glyco/OHUrea_AB-resist_kin"/>
</dbReference>
<protein>
    <submittedName>
        <fullName evidence="1">Aminoglycoside/hydroxyurea antibiotic resistance kinase</fullName>
    </submittedName>
</protein>
<dbReference type="InterPro" id="IPR011009">
    <property type="entry name" value="Kinase-like_dom_sf"/>
</dbReference>
<proteinExistence type="predicted"/>
<accession>A0A0W0ZTD9</accession>
<dbReference type="GO" id="GO:0019748">
    <property type="term" value="P:secondary metabolic process"/>
    <property type="evidence" value="ECO:0007669"/>
    <property type="project" value="InterPro"/>
</dbReference>
<dbReference type="SUPFAM" id="SSF56112">
    <property type="entry name" value="Protein kinase-like (PK-like)"/>
    <property type="match status" value="1"/>
</dbReference>
<dbReference type="Proteomes" id="UP000054693">
    <property type="component" value="Unassembled WGS sequence"/>
</dbReference>
<dbReference type="Gene3D" id="3.90.1200.10">
    <property type="match status" value="1"/>
</dbReference>
<dbReference type="STRING" id="40335.Ltuc_0310"/>
<dbReference type="Pfam" id="PF04655">
    <property type="entry name" value="APH_6_hur"/>
    <property type="match status" value="1"/>
</dbReference>
<evidence type="ECO:0000313" key="2">
    <source>
        <dbReference type="Proteomes" id="UP000054693"/>
    </source>
</evidence>
<dbReference type="RefSeq" id="WP_058519607.1">
    <property type="nucleotide sequence ID" value="NZ_CAAAIP010000011.1"/>
</dbReference>
<dbReference type="AlphaFoldDB" id="A0A0W0ZTD9"/>
<organism evidence="1 2">
    <name type="scientific">Legionella tucsonensis</name>
    <dbReference type="NCBI Taxonomy" id="40335"/>
    <lineage>
        <taxon>Bacteria</taxon>
        <taxon>Pseudomonadati</taxon>
        <taxon>Pseudomonadota</taxon>
        <taxon>Gammaproteobacteria</taxon>
        <taxon>Legionellales</taxon>
        <taxon>Legionellaceae</taxon>
        <taxon>Legionella</taxon>
    </lineage>
</organism>
<dbReference type="GO" id="GO:0016773">
    <property type="term" value="F:phosphotransferase activity, alcohol group as acceptor"/>
    <property type="evidence" value="ECO:0007669"/>
    <property type="project" value="InterPro"/>
</dbReference>
<dbReference type="GO" id="GO:0016301">
    <property type="term" value="F:kinase activity"/>
    <property type="evidence" value="ECO:0007669"/>
    <property type="project" value="UniProtKB-KW"/>
</dbReference>
<name>A0A0W0ZTD9_9GAMM</name>
<dbReference type="OrthoDB" id="3638028at2"/>
<dbReference type="PATRIC" id="fig|40335.7.peg.321"/>
<gene>
    <name evidence="1" type="ORF">Ltuc_0310</name>
</gene>
<keyword evidence="1" id="KW-0418">Kinase</keyword>
<reference evidence="1 2" key="1">
    <citation type="submission" date="2015-11" db="EMBL/GenBank/DDBJ databases">
        <title>Genomic analysis of 38 Legionella species identifies large and diverse effector repertoires.</title>
        <authorList>
            <person name="Burstein D."/>
            <person name="Amaro F."/>
            <person name="Zusman T."/>
            <person name="Lifshitz Z."/>
            <person name="Cohen O."/>
            <person name="Gilbert J.A."/>
            <person name="Pupko T."/>
            <person name="Shuman H.A."/>
            <person name="Segal G."/>
        </authorList>
    </citation>
    <scope>NUCLEOTIDE SEQUENCE [LARGE SCALE GENOMIC DNA]</scope>
    <source>
        <strain evidence="1 2">ATCC 49180</strain>
    </source>
</reference>
<sequence>MKKLKQNIANIYGVKGKHWIASLPATVAALTDYWNLSQVIPVPNMTFNYVAKAILNINQPVVLKISYDKKNIVNEKRALMNLDHQGSIKLIDYNGKYNALLLQQAIPGITLKSLYPAQIDYVMECYVKTMRKLHNKHLPKKQNDYHIADWLKALDTPTSRQIPTPILNRAIDLRNKLLSSLKSLVFLHGDLHHDNILKHGNEWLAIDPKGVVGEAEFEIAAFDFMYIAELATTANVKKIFAERINLLAQKSNLDVQRIKDWVFVRLVLMAAWLIEDNDDPSWAIKLAELLSNDEVSI</sequence>
<keyword evidence="1" id="KW-0808">Transferase</keyword>